<evidence type="ECO:0000313" key="2">
    <source>
        <dbReference type="Proteomes" id="UP000786811"/>
    </source>
</evidence>
<feature type="non-terminal residue" evidence="1">
    <location>
        <position position="83"/>
    </location>
</feature>
<name>A0A8J2MCU0_COTCN</name>
<dbReference type="EMBL" id="CAJNRD030001118">
    <property type="protein sequence ID" value="CAG5081746.1"/>
    <property type="molecule type" value="Genomic_DNA"/>
</dbReference>
<sequence>LGKNFVGVQNSIWIHQAFDFLHQLDRRLVFAVAEILRFFKSDPMLGAHTPTLLRYVLKEERLKLRLDLWVVLGCCHYHMCQYT</sequence>
<organism evidence="1 2">
    <name type="scientific">Cotesia congregata</name>
    <name type="common">Parasitoid wasp</name>
    <name type="synonym">Apanteles congregatus</name>
    <dbReference type="NCBI Taxonomy" id="51543"/>
    <lineage>
        <taxon>Eukaryota</taxon>
        <taxon>Metazoa</taxon>
        <taxon>Ecdysozoa</taxon>
        <taxon>Arthropoda</taxon>
        <taxon>Hexapoda</taxon>
        <taxon>Insecta</taxon>
        <taxon>Pterygota</taxon>
        <taxon>Neoptera</taxon>
        <taxon>Endopterygota</taxon>
        <taxon>Hymenoptera</taxon>
        <taxon>Apocrita</taxon>
        <taxon>Ichneumonoidea</taxon>
        <taxon>Braconidae</taxon>
        <taxon>Microgastrinae</taxon>
        <taxon>Cotesia</taxon>
    </lineage>
</organism>
<dbReference type="Proteomes" id="UP000786811">
    <property type="component" value="Unassembled WGS sequence"/>
</dbReference>
<reference evidence="1" key="1">
    <citation type="submission" date="2021-04" db="EMBL/GenBank/DDBJ databases">
        <authorList>
            <person name="Chebbi M.A.C M."/>
        </authorList>
    </citation>
    <scope>NUCLEOTIDE SEQUENCE</scope>
</reference>
<protein>
    <submittedName>
        <fullName evidence="1">Uncharacterized protein</fullName>
    </submittedName>
</protein>
<proteinExistence type="predicted"/>
<accession>A0A8J2MCU0</accession>
<evidence type="ECO:0000313" key="1">
    <source>
        <dbReference type="EMBL" id="CAG5081746.1"/>
    </source>
</evidence>
<gene>
    <name evidence="1" type="ORF">HICCMSTLAB_LOCUS3368</name>
</gene>
<comment type="caution">
    <text evidence="1">The sequence shown here is derived from an EMBL/GenBank/DDBJ whole genome shotgun (WGS) entry which is preliminary data.</text>
</comment>
<keyword evidence="2" id="KW-1185">Reference proteome</keyword>
<dbReference type="AlphaFoldDB" id="A0A8J2MCU0"/>